<sequence>MFKFFSILTNRIFTGSTVFDFCIIFAVTFIAAYLFLIAPRIPRRKETASFCNRCYAHRGLFDHENGIPENSLPAFAAAVQSGYGIELDVQITKDGKIVVFHDSTLSRMCKTDARVRSKTYQELSELELLETGNRIPLLTEVLELVDGKVPLLIEIKLKVASTRTCILLNEALMNYKGPYCIESFNILAVRWYKRNRPDIIRGQLSANLTSSPSKGKFFQYFLVKHLLTNFITRPDFISYRYQDAGNLSFLLNKYLFRAATMAWTVNSEEACARCIGRFDSLIFEGFRA</sequence>
<dbReference type="EMBL" id="FMKA01000003">
    <property type="protein sequence ID" value="SCP96001.1"/>
    <property type="molecule type" value="Genomic_DNA"/>
</dbReference>
<dbReference type="PROSITE" id="PS51704">
    <property type="entry name" value="GP_PDE"/>
    <property type="match status" value="1"/>
</dbReference>
<dbReference type="InterPro" id="IPR030395">
    <property type="entry name" value="GP_PDE_dom"/>
</dbReference>
<keyword evidence="1" id="KW-0812">Transmembrane</keyword>
<name>A0A1D3TQV7_9FIRM</name>
<protein>
    <submittedName>
        <fullName evidence="3">Glycerophosphoryl diester phosphodiesterase</fullName>
    </submittedName>
</protein>
<gene>
    <name evidence="3" type="ORF">SAMN05421730_1003102</name>
</gene>
<dbReference type="AlphaFoldDB" id="A0A1D3TQV7"/>
<dbReference type="PANTHER" id="PTHR46211">
    <property type="entry name" value="GLYCEROPHOSPHORYL DIESTER PHOSPHODIESTERASE"/>
    <property type="match status" value="1"/>
</dbReference>
<evidence type="ECO:0000313" key="3">
    <source>
        <dbReference type="EMBL" id="SCP96001.1"/>
    </source>
</evidence>
<organism evidence="3 4">
    <name type="scientific">Anaerobium acetethylicum</name>
    <dbReference type="NCBI Taxonomy" id="1619234"/>
    <lineage>
        <taxon>Bacteria</taxon>
        <taxon>Bacillati</taxon>
        <taxon>Bacillota</taxon>
        <taxon>Clostridia</taxon>
        <taxon>Lachnospirales</taxon>
        <taxon>Lachnospiraceae</taxon>
        <taxon>Anaerobium</taxon>
    </lineage>
</organism>
<dbReference type="GO" id="GO:0008081">
    <property type="term" value="F:phosphoric diester hydrolase activity"/>
    <property type="evidence" value="ECO:0007669"/>
    <property type="project" value="InterPro"/>
</dbReference>
<dbReference type="STRING" id="1619234.SAMN05421730_1003102"/>
<keyword evidence="1" id="KW-0472">Membrane</keyword>
<dbReference type="GO" id="GO:0006629">
    <property type="term" value="P:lipid metabolic process"/>
    <property type="evidence" value="ECO:0007669"/>
    <property type="project" value="InterPro"/>
</dbReference>
<dbReference type="InterPro" id="IPR017946">
    <property type="entry name" value="PLC-like_Pdiesterase_TIM-brl"/>
</dbReference>
<dbReference type="Gene3D" id="3.20.20.190">
    <property type="entry name" value="Phosphatidylinositol (PI) phosphodiesterase"/>
    <property type="match status" value="1"/>
</dbReference>
<feature type="transmembrane region" description="Helical" evidence="1">
    <location>
        <begin position="12"/>
        <end position="36"/>
    </location>
</feature>
<dbReference type="Proteomes" id="UP000199315">
    <property type="component" value="Unassembled WGS sequence"/>
</dbReference>
<proteinExistence type="predicted"/>
<dbReference type="RefSeq" id="WP_091231139.1">
    <property type="nucleotide sequence ID" value="NZ_FMKA01000003.1"/>
</dbReference>
<evidence type="ECO:0000259" key="2">
    <source>
        <dbReference type="PROSITE" id="PS51704"/>
    </source>
</evidence>
<keyword evidence="1" id="KW-1133">Transmembrane helix</keyword>
<keyword evidence="4" id="KW-1185">Reference proteome</keyword>
<evidence type="ECO:0000256" key="1">
    <source>
        <dbReference type="SAM" id="Phobius"/>
    </source>
</evidence>
<reference evidence="3 4" key="1">
    <citation type="submission" date="2016-09" db="EMBL/GenBank/DDBJ databases">
        <authorList>
            <person name="Capua I."/>
            <person name="De Benedictis P."/>
            <person name="Joannis T."/>
            <person name="Lombin L.H."/>
            <person name="Cattoli G."/>
        </authorList>
    </citation>
    <scope>NUCLEOTIDE SEQUENCE [LARGE SCALE GENOMIC DNA]</scope>
    <source>
        <strain evidence="3 4">GluBS11</strain>
    </source>
</reference>
<accession>A0A1D3TQV7</accession>
<dbReference type="Pfam" id="PF03009">
    <property type="entry name" value="GDPD"/>
    <property type="match status" value="1"/>
</dbReference>
<dbReference type="PANTHER" id="PTHR46211:SF14">
    <property type="entry name" value="GLYCEROPHOSPHODIESTER PHOSPHODIESTERASE"/>
    <property type="match status" value="1"/>
</dbReference>
<dbReference type="OrthoDB" id="384721at2"/>
<evidence type="ECO:0000313" key="4">
    <source>
        <dbReference type="Proteomes" id="UP000199315"/>
    </source>
</evidence>
<dbReference type="SUPFAM" id="SSF51695">
    <property type="entry name" value="PLC-like phosphodiesterases"/>
    <property type="match status" value="1"/>
</dbReference>
<feature type="domain" description="GP-PDE" evidence="2">
    <location>
        <begin position="52"/>
        <end position="288"/>
    </location>
</feature>